<protein>
    <recommendedName>
        <fullName evidence="2">Phage gp6-like head-tail connector protein</fullName>
    </recommendedName>
</protein>
<dbReference type="AlphaFoldDB" id="A0A644T4H9"/>
<dbReference type="Gene3D" id="1.10.3230.30">
    <property type="entry name" value="Phage gp6-like head-tail connector protein"/>
    <property type="match status" value="1"/>
</dbReference>
<dbReference type="EMBL" id="VSSQ01000015">
    <property type="protein sequence ID" value="MPL61724.1"/>
    <property type="molecule type" value="Genomic_DNA"/>
</dbReference>
<sequence length="105" mass="11702">MTPTELLPLVKDNLILTHDQDDALLLRLIAAAINYAESYQHVEAGWFDAHPASPATEQAIVMLVSNWYESRDGSTAGFFADSIQASQQVWNTVNTLLRLDRSWGV</sequence>
<proteinExistence type="predicted"/>
<dbReference type="InterPro" id="IPR006450">
    <property type="entry name" value="Phage_HK97_gp6-like"/>
</dbReference>
<dbReference type="NCBIfam" id="TIGR01560">
    <property type="entry name" value="put_DNA_pack"/>
    <property type="match status" value="1"/>
</dbReference>
<dbReference type="CDD" id="cd08054">
    <property type="entry name" value="gp6"/>
    <property type="match status" value="1"/>
</dbReference>
<evidence type="ECO:0008006" key="2">
    <source>
        <dbReference type="Google" id="ProtNLM"/>
    </source>
</evidence>
<comment type="caution">
    <text evidence="1">The sequence shown here is derived from an EMBL/GenBank/DDBJ whole genome shotgun (WGS) entry which is preliminary data.</text>
</comment>
<name>A0A644T4H9_9ZZZZ</name>
<organism evidence="1">
    <name type="scientific">bioreactor metagenome</name>
    <dbReference type="NCBI Taxonomy" id="1076179"/>
    <lineage>
        <taxon>unclassified sequences</taxon>
        <taxon>metagenomes</taxon>
        <taxon>ecological metagenomes</taxon>
    </lineage>
</organism>
<reference evidence="1" key="1">
    <citation type="submission" date="2019-08" db="EMBL/GenBank/DDBJ databases">
        <authorList>
            <person name="Kucharzyk K."/>
            <person name="Murdoch R.W."/>
            <person name="Higgins S."/>
            <person name="Loffler F."/>
        </authorList>
    </citation>
    <scope>NUCLEOTIDE SEQUENCE</scope>
</reference>
<accession>A0A644T4H9</accession>
<dbReference type="InterPro" id="IPR021146">
    <property type="entry name" value="Phage_gp6-like_head-tail"/>
</dbReference>
<dbReference type="Pfam" id="PF05135">
    <property type="entry name" value="Phage_connect_1"/>
    <property type="match status" value="1"/>
</dbReference>
<gene>
    <name evidence="1" type="ORF">SDC9_07311</name>
</gene>
<evidence type="ECO:0000313" key="1">
    <source>
        <dbReference type="EMBL" id="MPL61724.1"/>
    </source>
</evidence>